<feature type="compositionally biased region" description="Polar residues" evidence="1">
    <location>
        <begin position="19"/>
        <end position="38"/>
    </location>
</feature>
<sequence length="791" mass="85482">MAHCRAAYAGSLMRHTSKQSRLLRNQARSVTSSSAAHRSRLTTPMQYIRCALLAAAASALAPPSVSARAPISFKAVHQDSTIAVDERFAGDKTLPTSCETVATPGVQWCADVASSLAEPGPELLSTLTMPLPFHVPTKKGSGLVLAKDEKGEDVYVPDPQSSRLCEELVALEGVPNPEALWLLVRDVPGHILVPKLSAAIAYQKSAPKGDFCQYFLDTLVPQVEEAIKAAPDLYSASKAMSDVSHLGVNLGGGCYRTVDLLDNKNLKVIPGVMVFHLAVGRRGDGHNSFARDRNKCETGKAIVESLRRVYAEAGCLPEIVLVQESWAINGCDQVGVRRSEKGDVVTYSINKQECAINKVALALRRAVRKATARLNVMVLASEDRGPIYFVDAGRDAILGAHSGRFTALEAHGLVERVCGSATCHHPGLAWMCQASKVTLDAAVAQGVAAIMGAHGMKVPDALAQATTAGVQEPPEGFERKIVSGHLKLVARDGAVASRADDAYAAAASLEADTSLTPTAALDAVRAARLRLEGLRYEPRSNGHARWFLDGAPEPITRVNYAEALSARLVDEVLVGLRYDADERVKVAFDETVREHYAVKGLDYEWISGMSTRGYFIEGCLASCWPFRIRSIEDARECSRELGDGGLIGRGLDDLDVRRTFFKYATDWSGRSQAERDALPTPTHNFAGGWVSVVPEDFETLGSPADLRWAAERTDDMPENRPVGISLTSGPSSNWRVFIARTHLGCYPSAAQAWAAYPKATADDDSESDNNSITLDQMRENAMLPPAKRHRS</sequence>
<feature type="region of interest" description="Disordered" evidence="1">
    <location>
        <begin position="17"/>
        <end position="38"/>
    </location>
</feature>
<feature type="region of interest" description="Disordered" evidence="1">
    <location>
        <begin position="759"/>
        <end position="791"/>
    </location>
</feature>
<accession>A0A7S4E8T6</accession>
<gene>
    <name evidence="2" type="ORF">PCAL00307_LOCUS13503</name>
    <name evidence="3" type="ORF">PECAL_6P10290</name>
</gene>
<dbReference type="EMBL" id="HBIW01015652">
    <property type="protein sequence ID" value="CAE0698067.1"/>
    <property type="molecule type" value="Transcribed_RNA"/>
</dbReference>
<reference evidence="2" key="1">
    <citation type="submission" date="2021-01" db="EMBL/GenBank/DDBJ databases">
        <authorList>
            <person name="Corre E."/>
            <person name="Pelletier E."/>
            <person name="Niang G."/>
            <person name="Scheremetjew M."/>
            <person name="Finn R."/>
            <person name="Kale V."/>
            <person name="Holt S."/>
            <person name="Cochrane G."/>
            <person name="Meng A."/>
            <person name="Brown T."/>
            <person name="Cohen L."/>
        </authorList>
    </citation>
    <scope>NUCLEOTIDE SEQUENCE</scope>
    <source>
        <strain evidence="2">CCMP1756</strain>
    </source>
</reference>
<evidence type="ECO:0000256" key="1">
    <source>
        <dbReference type="SAM" id="MobiDB-lite"/>
    </source>
</evidence>
<organism evidence="2">
    <name type="scientific">Pelagomonas calceolata</name>
    <dbReference type="NCBI Taxonomy" id="35677"/>
    <lineage>
        <taxon>Eukaryota</taxon>
        <taxon>Sar</taxon>
        <taxon>Stramenopiles</taxon>
        <taxon>Ochrophyta</taxon>
        <taxon>Pelagophyceae</taxon>
        <taxon>Pelagomonadales</taxon>
        <taxon>Pelagomonadaceae</taxon>
        <taxon>Pelagomonas</taxon>
    </lineage>
</organism>
<evidence type="ECO:0000313" key="3">
    <source>
        <dbReference type="EMBL" id="CAH0379406.1"/>
    </source>
</evidence>
<dbReference type="AlphaFoldDB" id="A0A7S4E8T6"/>
<evidence type="ECO:0000313" key="4">
    <source>
        <dbReference type="Proteomes" id="UP000789595"/>
    </source>
</evidence>
<evidence type="ECO:0000313" key="2">
    <source>
        <dbReference type="EMBL" id="CAE0698067.1"/>
    </source>
</evidence>
<name>A0A7S4E8T6_9STRA</name>
<protein>
    <submittedName>
        <fullName evidence="2">Uncharacterized protein</fullName>
    </submittedName>
</protein>
<dbReference type="EMBL" id="CAKKNE010000006">
    <property type="protein sequence ID" value="CAH0379406.1"/>
    <property type="molecule type" value="Genomic_DNA"/>
</dbReference>
<keyword evidence="4" id="KW-1185">Reference proteome</keyword>
<dbReference type="Proteomes" id="UP000789595">
    <property type="component" value="Unassembled WGS sequence"/>
</dbReference>
<proteinExistence type="predicted"/>
<reference evidence="3" key="2">
    <citation type="submission" date="2021-11" db="EMBL/GenBank/DDBJ databases">
        <authorList>
            <consortium name="Genoscope - CEA"/>
            <person name="William W."/>
        </authorList>
    </citation>
    <scope>NUCLEOTIDE SEQUENCE</scope>
</reference>